<evidence type="ECO:0000313" key="2">
    <source>
        <dbReference type="EMBL" id="PPR99337.1"/>
    </source>
</evidence>
<feature type="compositionally biased region" description="Polar residues" evidence="1">
    <location>
        <begin position="37"/>
        <end position="50"/>
    </location>
</feature>
<feature type="region of interest" description="Disordered" evidence="1">
    <location>
        <begin position="37"/>
        <end position="80"/>
    </location>
</feature>
<gene>
    <name evidence="2" type="ORF">GOBAR_AA21331</name>
</gene>
<accession>A0A2P5X7M1</accession>
<proteinExistence type="predicted"/>
<evidence type="ECO:0000313" key="3">
    <source>
        <dbReference type="Proteomes" id="UP000239757"/>
    </source>
</evidence>
<evidence type="ECO:0000256" key="1">
    <source>
        <dbReference type="SAM" id="MobiDB-lite"/>
    </source>
</evidence>
<dbReference type="AlphaFoldDB" id="A0A2P5X7M1"/>
<dbReference type="EMBL" id="KZ665511">
    <property type="protein sequence ID" value="PPR99337.1"/>
    <property type="molecule type" value="Genomic_DNA"/>
</dbReference>
<reference evidence="2 3" key="1">
    <citation type="submission" date="2015-01" db="EMBL/GenBank/DDBJ databases">
        <title>Genome of allotetraploid Gossypium barbadense reveals genomic plasticity and fiber elongation in cotton evolution.</title>
        <authorList>
            <person name="Chen X."/>
            <person name="Liu X."/>
            <person name="Zhao B."/>
            <person name="Zheng H."/>
            <person name="Hu Y."/>
            <person name="Lu G."/>
            <person name="Yang C."/>
            <person name="Chen J."/>
            <person name="Shan C."/>
            <person name="Zhang L."/>
            <person name="Zhou Y."/>
            <person name="Wang L."/>
            <person name="Guo W."/>
            <person name="Bai Y."/>
            <person name="Ruan J."/>
            <person name="Shangguan X."/>
            <person name="Mao Y."/>
            <person name="Jiang J."/>
            <person name="Zhu Y."/>
            <person name="Lei J."/>
            <person name="Kang H."/>
            <person name="Chen S."/>
            <person name="He X."/>
            <person name="Wang R."/>
            <person name="Wang Y."/>
            <person name="Chen J."/>
            <person name="Wang L."/>
            <person name="Yu S."/>
            <person name="Wang B."/>
            <person name="Wei J."/>
            <person name="Song S."/>
            <person name="Lu X."/>
            <person name="Gao Z."/>
            <person name="Gu W."/>
            <person name="Deng X."/>
            <person name="Ma D."/>
            <person name="Wang S."/>
            <person name="Liang W."/>
            <person name="Fang L."/>
            <person name="Cai C."/>
            <person name="Zhu X."/>
            <person name="Zhou B."/>
            <person name="Zhang Y."/>
            <person name="Chen Z."/>
            <person name="Xu S."/>
            <person name="Zhu R."/>
            <person name="Wang S."/>
            <person name="Zhang T."/>
            <person name="Zhao G."/>
        </authorList>
    </citation>
    <scope>NUCLEOTIDE SEQUENCE [LARGE SCALE GENOMIC DNA]</scope>
    <source>
        <strain evidence="3">cv. Xinhai21</strain>
        <tissue evidence="2">Leaf</tissue>
    </source>
</reference>
<sequence length="192" mass="21197">MFNTSKTHTGTPSSYWGGVNRSDFRVDIEFIRMNDLIPTTSTGKGTSNPGFATGVDNKEGEENEEDEETDNNPIEEVGLDGTKMAIISKPDPNPIEPEEGGPNGEATDIARLDDPCFTAYQPPPGGLEFQDLFHRRLGHASSSTNFSHLEVRMEFDSKDAFVLLSSDITFNYFTVTCSRSEKYVAKCTMHGK</sequence>
<feature type="compositionally biased region" description="Acidic residues" evidence="1">
    <location>
        <begin position="59"/>
        <end position="70"/>
    </location>
</feature>
<protein>
    <submittedName>
        <fullName evidence="2">Uncharacterized protein</fullName>
    </submittedName>
</protein>
<name>A0A2P5X7M1_GOSBA</name>
<dbReference type="Proteomes" id="UP000239757">
    <property type="component" value="Unassembled WGS sequence"/>
</dbReference>
<organism evidence="2 3">
    <name type="scientific">Gossypium barbadense</name>
    <name type="common">Sea Island cotton</name>
    <name type="synonym">Hibiscus barbadensis</name>
    <dbReference type="NCBI Taxonomy" id="3634"/>
    <lineage>
        <taxon>Eukaryota</taxon>
        <taxon>Viridiplantae</taxon>
        <taxon>Streptophyta</taxon>
        <taxon>Embryophyta</taxon>
        <taxon>Tracheophyta</taxon>
        <taxon>Spermatophyta</taxon>
        <taxon>Magnoliopsida</taxon>
        <taxon>eudicotyledons</taxon>
        <taxon>Gunneridae</taxon>
        <taxon>Pentapetalae</taxon>
        <taxon>rosids</taxon>
        <taxon>malvids</taxon>
        <taxon>Malvales</taxon>
        <taxon>Malvaceae</taxon>
        <taxon>Malvoideae</taxon>
        <taxon>Gossypium</taxon>
    </lineage>
</organism>